<dbReference type="InterPro" id="IPR017871">
    <property type="entry name" value="ABC_transporter-like_CS"/>
</dbReference>
<dbReference type="CDD" id="cd03214">
    <property type="entry name" value="ABC_Iron-Siderophores_B12_Hemin"/>
    <property type="match status" value="1"/>
</dbReference>
<dbReference type="KEGG" id="egd:GS424_014190"/>
<evidence type="ECO:0000256" key="1">
    <source>
        <dbReference type="ARBA" id="ARBA00022448"/>
    </source>
</evidence>
<keyword evidence="2" id="KW-0547">Nucleotide-binding</keyword>
<dbReference type="PANTHER" id="PTHR42734:SF19">
    <property type="entry name" value="IRON COMPOUNDS ABC TRANSPORTER, ATP-BINDING PROTEIN"/>
    <property type="match status" value="1"/>
</dbReference>
<dbReference type="SMART" id="SM00382">
    <property type="entry name" value="AAA"/>
    <property type="match status" value="1"/>
</dbReference>
<organism evidence="4 5">
    <name type="scientific">Eggerthella guodeyinii</name>
    <dbReference type="NCBI Taxonomy" id="2690837"/>
    <lineage>
        <taxon>Bacteria</taxon>
        <taxon>Bacillati</taxon>
        <taxon>Actinomycetota</taxon>
        <taxon>Coriobacteriia</taxon>
        <taxon>Eggerthellales</taxon>
        <taxon>Eggerthellaceae</taxon>
        <taxon>Eggerthella</taxon>
    </lineage>
</organism>
<protein>
    <submittedName>
        <fullName evidence="4">ABC transporter ATP-binding protein</fullName>
    </submittedName>
</protein>
<dbReference type="Gene3D" id="3.40.50.300">
    <property type="entry name" value="P-loop containing nucleotide triphosphate hydrolases"/>
    <property type="match status" value="1"/>
</dbReference>
<dbReference type="InterPro" id="IPR003439">
    <property type="entry name" value="ABC_transporter-like_ATP-bd"/>
</dbReference>
<sequence length="271" mass="30094">MTRITIEHATFSYDGKTDIFSDLSYEIEGEQVFCILGPNGIGKSTLLKAVLNLHPLKEGRILLDGKDIRAISPAALARIIAYIPQNYQFAFPYSVIDLVLMGRTPHLNRLAKPSKKDYRACADALVSLGLEGLVDRPCTQLSGGQLQLVMLARAIAQEAEYIVLDEPTSHLDFGKQMQTLEVIEAMRDRGMGIIMTTHYPDHAFLVCDTVAIMQRGSFVAIGKPEDVVNEQSLQDIYGVEVKIADFTFGDQHRKVCVPMGHADARFAPRER</sequence>
<evidence type="ECO:0000313" key="5">
    <source>
        <dbReference type="Proteomes" id="UP000478463"/>
    </source>
</evidence>
<keyword evidence="1" id="KW-0813">Transport</keyword>
<dbReference type="InterPro" id="IPR003593">
    <property type="entry name" value="AAA+_ATPase"/>
</dbReference>
<dbReference type="InterPro" id="IPR050153">
    <property type="entry name" value="Metal_Ion_Import_ABC"/>
</dbReference>
<dbReference type="PANTHER" id="PTHR42734">
    <property type="entry name" value="METAL TRANSPORT SYSTEM ATP-BINDING PROTEIN TM_0124-RELATED"/>
    <property type="match status" value="1"/>
</dbReference>
<name>A0A6L7IQ81_9ACTN</name>
<dbReference type="EMBL" id="CP063310">
    <property type="protein sequence ID" value="QOS67645.1"/>
    <property type="molecule type" value="Genomic_DNA"/>
</dbReference>
<dbReference type="SUPFAM" id="SSF52540">
    <property type="entry name" value="P-loop containing nucleoside triphosphate hydrolases"/>
    <property type="match status" value="1"/>
</dbReference>
<evidence type="ECO:0000313" key="4">
    <source>
        <dbReference type="EMBL" id="QOS67645.1"/>
    </source>
</evidence>
<keyword evidence="3 4" id="KW-0067">ATP-binding</keyword>
<dbReference type="Pfam" id="PF00005">
    <property type="entry name" value="ABC_tran"/>
    <property type="match status" value="1"/>
</dbReference>
<dbReference type="Proteomes" id="UP000478463">
    <property type="component" value="Chromosome"/>
</dbReference>
<evidence type="ECO:0000256" key="3">
    <source>
        <dbReference type="ARBA" id="ARBA00022840"/>
    </source>
</evidence>
<dbReference type="AlphaFoldDB" id="A0A6L7IQ81"/>
<dbReference type="PROSITE" id="PS50893">
    <property type="entry name" value="ABC_TRANSPORTER_2"/>
    <property type="match status" value="1"/>
</dbReference>
<dbReference type="FunFam" id="3.40.50.300:FF:000134">
    <property type="entry name" value="Iron-enterobactin ABC transporter ATP-binding protein"/>
    <property type="match status" value="1"/>
</dbReference>
<dbReference type="GO" id="GO:0005524">
    <property type="term" value="F:ATP binding"/>
    <property type="evidence" value="ECO:0007669"/>
    <property type="project" value="UniProtKB-KW"/>
</dbReference>
<reference evidence="4 5" key="1">
    <citation type="submission" date="2020-10" db="EMBL/GenBank/DDBJ databases">
        <title>Eggerthella sp. nov., isolated from human feces.</title>
        <authorList>
            <person name="Yajun G."/>
        </authorList>
    </citation>
    <scope>NUCLEOTIDE SEQUENCE [LARGE SCALE GENOMIC DNA]</scope>
    <source>
        <strain evidence="4 5">HF-1101</strain>
    </source>
</reference>
<dbReference type="GO" id="GO:0016887">
    <property type="term" value="F:ATP hydrolysis activity"/>
    <property type="evidence" value="ECO:0007669"/>
    <property type="project" value="InterPro"/>
</dbReference>
<gene>
    <name evidence="4" type="ORF">GS424_014190</name>
</gene>
<dbReference type="InterPro" id="IPR027417">
    <property type="entry name" value="P-loop_NTPase"/>
</dbReference>
<proteinExistence type="predicted"/>
<evidence type="ECO:0000256" key="2">
    <source>
        <dbReference type="ARBA" id="ARBA00022741"/>
    </source>
</evidence>
<dbReference type="PROSITE" id="PS00211">
    <property type="entry name" value="ABC_TRANSPORTER_1"/>
    <property type="match status" value="1"/>
</dbReference>
<accession>A0A6L7IQ81</accession>
<dbReference type="RefSeq" id="WP_160941139.1">
    <property type="nucleotide sequence ID" value="NZ_CP063310.1"/>
</dbReference>